<dbReference type="CDD" id="cd00051">
    <property type="entry name" value="EFh"/>
    <property type="match status" value="1"/>
</dbReference>
<dbReference type="PIRSF" id="PIRSF037470">
    <property type="entry name" value="Rhomboid"/>
    <property type="match status" value="1"/>
</dbReference>
<evidence type="ECO:0000313" key="11">
    <source>
        <dbReference type="EMBL" id="CAH0549002.1"/>
    </source>
</evidence>
<organism evidence="11 12">
    <name type="scientific">Brassicogethes aeneus</name>
    <name type="common">Rape pollen beetle</name>
    <name type="synonym">Meligethes aeneus</name>
    <dbReference type="NCBI Taxonomy" id="1431903"/>
    <lineage>
        <taxon>Eukaryota</taxon>
        <taxon>Metazoa</taxon>
        <taxon>Ecdysozoa</taxon>
        <taxon>Arthropoda</taxon>
        <taxon>Hexapoda</taxon>
        <taxon>Insecta</taxon>
        <taxon>Pterygota</taxon>
        <taxon>Neoptera</taxon>
        <taxon>Endopterygota</taxon>
        <taxon>Coleoptera</taxon>
        <taxon>Polyphaga</taxon>
        <taxon>Cucujiformia</taxon>
        <taxon>Nitidulidae</taxon>
        <taxon>Meligethinae</taxon>
        <taxon>Brassicogethes</taxon>
    </lineage>
</organism>
<dbReference type="Gene3D" id="1.10.238.10">
    <property type="entry name" value="EF-hand"/>
    <property type="match status" value="1"/>
</dbReference>
<keyword evidence="12" id="KW-1185">Reference proteome</keyword>
<evidence type="ECO:0000256" key="6">
    <source>
        <dbReference type="ARBA" id="ARBA00023136"/>
    </source>
</evidence>
<evidence type="ECO:0000256" key="4">
    <source>
        <dbReference type="ARBA" id="ARBA00022837"/>
    </source>
</evidence>
<evidence type="ECO:0000256" key="3">
    <source>
        <dbReference type="ARBA" id="ARBA00022692"/>
    </source>
</evidence>
<keyword evidence="6 9" id="KW-0472">Membrane</keyword>
<dbReference type="PANTHER" id="PTHR45840">
    <property type="entry name" value="RHOMBOID-RELATED PROTEIN"/>
    <property type="match status" value="1"/>
</dbReference>
<dbReference type="SUPFAM" id="SSF47473">
    <property type="entry name" value="EF-hand"/>
    <property type="match status" value="1"/>
</dbReference>
<evidence type="ECO:0000256" key="9">
    <source>
        <dbReference type="SAM" id="Phobius"/>
    </source>
</evidence>
<evidence type="ECO:0000313" key="12">
    <source>
        <dbReference type="Proteomes" id="UP001154078"/>
    </source>
</evidence>
<dbReference type="AlphaFoldDB" id="A0A9P0AUZ8"/>
<keyword evidence="3 9" id="KW-0812">Transmembrane</keyword>
<dbReference type="GO" id="GO:0016020">
    <property type="term" value="C:membrane"/>
    <property type="evidence" value="ECO:0007669"/>
    <property type="project" value="UniProtKB-SubCell"/>
</dbReference>
<proteinExistence type="inferred from homology"/>
<feature type="domain" description="EF-hand" evidence="10">
    <location>
        <begin position="13"/>
        <end position="48"/>
    </location>
</feature>
<feature type="transmembrane region" description="Helical" evidence="9">
    <location>
        <begin position="212"/>
        <end position="229"/>
    </location>
</feature>
<dbReference type="InterPro" id="IPR017213">
    <property type="entry name" value="Peptidase_S54_rhomboid_met"/>
</dbReference>
<name>A0A9P0AUZ8_BRAAE</name>
<feature type="transmembrane region" description="Helical" evidence="9">
    <location>
        <begin position="294"/>
        <end position="314"/>
    </location>
</feature>
<dbReference type="Pfam" id="PF13499">
    <property type="entry name" value="EF-hand_7"/>
    <property type="match status" value="1"/>
</dbReference>
<dbReference type="GO" id="GO:0004252">
    <property type="term" value="F:serine-type endopeptidase activity"/>
    <property type="evidence" value="ECO:0007669"/>
    <property type="project" value="UniProtKB-UniRule"/>
</dbReference>
<feature type="transmembrane region" description="Helical" evidence="9">
    <location>
        <begin position="267"/>
        <end position="288"/>
    </location>
</feature>
<dbReference type="InterPro" id="IPR011992">
    <property type="entry name" value="EF-hand-dom_pair"/>
</dbReference>
<dbReference type="SUPFAM" id="SSF144091">
    <property type="entry name" value="Rhomboid-like"/>
    <property type="match status" value="1"/>
</dbReference>
<dbReference type="PANTHER" id="PTHR45840:SF8">
    <property type="entry name" value="RHOMBOID PROTEASE"/>
    <property type="match status" value="1"/>
</dbReference>
<dbReference type="EMBL" id="OV121141">
    <property type="protein sequence ID" value="CAH0549002.1"/>
    <property type="molecule type" value="Genomic_DNA"/>
</dbReference>
<dbReference type="PROSITE" id="PS00018">
    <property type="entry name" value="EF_HAND_1"/>
    <property type="match status" value="2"/>
</dbReference>
<dbReference type="GO" id="GO:0005509">
    <property type="term" value="F:calcium ion binding"/>
    <property type="evidence" value="ECO:0007669"/>
    <property type="project" value="InterPro"/>
</dbReference>
<dbReference type="InterPro" id="IPR051739">
    <property type="entry name" value="Rhomboid_IM_Serine_Proteases"/>
</dbReference>
<sequence length="371" mass="42711">MTESNDKTPLKNRTFAYYRSIFNKYDKDKDGYISVQELFELIESREYDNDIPTHVVEKIHEMHDVDRDRRLDFEEFVNMINNPNLGHVFGHFITRYINWIVPKRTDPTRTVTDGEYEDEYSCIPPPVGMIIISLMEIVMFCVDEASKFDSTRSASGPTAYWFIYDPDNRKEVWRYITYMFVHVGVLHLTVNLLVQILLGIPLEMVHRWWRVLIVYFAGILAGSLFTSIVDPTVRLAGASGGVYALMTAHVATIIMNWNEMSFPLGQLLVFLIVAASDIGTAIYNRYVLDIEEHIGYAAHFAGAVVGLLVGINVLRNLSVNRTEKIIWHISIVLYVLLMGICIVWNLVYPSYFHKQTLKGRIFTPLNTTHVN</sequence>
<feature type="active site" evidence="8">
    <location>
        <position position="299"/>
    </location>
</feature>
<keyword evidence="4" id="KW-0106">Calcium</keyword>
<gene>
    <name evidence="11" type="ORF">MELIAE_LOCUS2317</name>
</gene>
<dbReference type="InterPro" id="IPR002048">
    <property type="entry name" value="EF_hand_dom"/>
</dbReference>
<evidence type="ECO:0000256" key="1">
    <source>
        <dbReference type="ARBA" id="ARBA00004141"/>
    </source>
</evidence>
<dbReference type="InterPro" id="IPR018247">
    <property type="entry name" value="EF_Hand_1_Ca_BS"/>
</dbReference>
<dbReference type="OrthoDB" id="418595at2759"/>
<evidence type="ECO:0000256" key="7">
    <source>
        <dbReference type="PIRNR" id="PIRNR037470"/>
    </source>
</evidence>
<accession>A0A9P0AUZ8</accession>
<keyword evidence="5 9" id="KW-1133">Transmembrane helix</keyword>
<dbReference type="Gene3D" id="1.20.1540.10">
    <property type="entry name" value="Rhomboid-like"/>
    <property type="match status" value="1"/>
</dbReference>
<evidence type="ECO:0000259" key="10">
    <source>
        <dbReference type="PROSITE" id="PS50222"/>
    </source>
</evidence>
<dbReference type="InterPro" id="IPR035952">
    <property type="entry name" value="Rhomboid-like_sf"/>
</dbReference>
<comment type="subcellular location">
    <subcellularLocation>
        <location evidence="1">Membrane</location>
        <topology evidence="1">Multi-pass membrane protein</topology>
    </subcellularLocation>
</comment>
<comment type="similarity">
    <text evidence="2 7">Belongs to the peptidase S54 family.</text>
</comment>
<evidence type="ECO:0000256" key="2">
    <source>
        <dbReference type="ARBA" id="ARBA00009045"/>
    </source>
</evidence>
<dbReference type="SMART" id="SM00054">
    <property type="entry name" value="EFh"/>
    <property type="match status" value="2"/>
</dbReference>
<dbReference type="PROSITE" id="PS50222">
    <property type="entry name" value="EF_HAND_2"/>
    <property type="match status" value="2"/>
</dbReference>
<feature type="transmembrane region" description="Helical" evidence="9">
    <location>
        <begin position="326"/>
        <end position="347"/>
    </location>
</feature>
<evidence type="ECO:0000256" key="5">
    <source>
        <dbReference type="ARBA" id="ARBA00022989"/>
    </source>
</evidence>
<protein>
    <recommendedName>
        <fullName evidence="10">EF-hand domain-containing protein</fullName>
    </recommendedName>
</protein>
<feature type="transmembrane region" description="Helical" evidence="9">
    <location>
        <begin position="235"/>
        <end position="255"/>
    </location>
</feature>
<feature type="transmembrane region" description="Helical" evidence="9">
    <location>
        <begin position="175"/>
        <end position="200"/>
    </location>
</feature>
<dbReference type="Pfam" id="PF01694">
    <property type="entry name" value="Rhomboid"/>
    <property type="match status" value="1"/>
</dbReference>
<evidence type="ECO:0000256" key="8">
    <source>
        <dbReference type="PIRSR" id="PIRSR037470-50"/>
    </source>
</evidence>
<feature type="active site" description="Nucleophile" evidence="8">
    <location>
        <position position="239"/>
    </location>
</feature>
<feature type="domain" description="EF-hand" evidence="10">
    <location>
        <begin position="51"/>
        <end position="86"/>
    </location>
</feature>
<dbReference type="InterPro" id="IPR022764">
    <property type="entry name" value="Peptidase_S54_rhomboid_dom"/>
</dbReference>
<reference evidence="11" key="1">
    <citation type="submission" date="2021-12" db="EMBL/GenBank/DDBJ databases">
        <authorList>
            <person name="King R."/>
        </authorList>
    </citation>
    <scope>NUCLEOTIDE SEQUENCE</scope>
</reference>
<dbReference type="Proteomes" id="UP001154078">
    <property type="component" value="Chromosome 10"/>
</dbReference>